<sequence length="1270" mass="136619">MNAETDLPDPDRVRTRQDFARELTLLRERSGMSVRQVASEIGAVGTHSTVGDWFAGRGLPSITSRDLLVRVLEVCDVADDGSIECWLRAWRRVRRAPGPRAKGVEPYRGLSSFQPEDADWFFGRETLIEELCVRLTGLHAAGRGIQLVVGASGSGKSSLLRAGLIPALRAGRLPGSASWPTVLCTPGAHPTGELATAVAGIGSPEGRQLVVVVDQFEEIFTAGADHDERRRFVTALEVAVADGALVVIGLRADFYAQALRYPQLITPAQAGQLAVGPMNEAELRAAIVAPANQAKIDIEEGLVELLLRDISPRGHPVSQEAHDAGVLPLLSHALYATWSHGAGRALTVAAYHEVGGIDGAVAASANKVYNDLSAPERELARELFLSLVHVAPDTADTRRRIAVAELLTGDDDTRLARGEHVLESFIAQRLITADLDTVEISHEALLTAWPQLRSWLDTDRAGLIVSRRLSEAATTWHREHRDTAALYRGTRLAAVQDWLETAPVVTHLTPLAREFLEASSQRERDEQRAVRRRTRRLRQLTVGLVVLLLIAVTTGVLAVRSQQRTREQRDSAISGKVANEATALRAVDPALAAQLSLAAHRLSPTPESHGSVLSSFATPYASRLTDHIRGVYAAEFSPTRHILATGALDNVVHLYDLANRHRPRLVNTLTGHTKGVTMAAFRSDGRILATAGDDGTARLWDVTDPRHARSTAVLTGHTLGVRRVAFSPDGQTLATASYDATVRLWDVSNPDQPHPVATLTAPEDAVGVVAFSPDGHTLATKATSTSIQLWDITDQTHPQPVRELTGHTDRLLCAVFSPDGRTLATGSFDDSVRLWDVTDPRHAGPLTTLPGHSNGVVAIAFSPDRRLMATGSYDNTVRLWDVTTPSAVSSPASFEGHADTVFTVAFSPDGSTLASGSNDNTVRLWEVHGHVLAGHTGPVNSVAVSPNGRILAVGGDRKTRLWHLAEASRPTPLGALDGHTDWVSWIAFGPGGRMIATASLDSTARLWDITDPMRPILLAVLIGHTHNVFSVAFSPGGRTLVTSSADETARLWDITDPRHPTEAATVTGHGAGIVSAVSSPDGTTLATAGFDHTTRLWDVRQPRHPAPLATLAGHTQTVIRATFSPDGHLLATAAADHTTRLWDVRQPRHPVLLATLTGHSNNVNDVVFSPDGHLLATAGDDHTIRMWDIRDPRQPGQPATLTGHADAVNAVAFTPGGTTIVTGGDDNTVRFWSTSIDTTAKRICDAAYPRITSTEWGRYFPDLPAQPPCR</sequence>
<proteinExistence type="predicted"/>
<dbReference type="PROSITE" id="PS50294">
    <property type="entry name" value="WD_REPEATS_REGION"/>
    <property type="match status" value="14"/>
</dbReference>
<evidence type="ECO:0000256" key="2">
    <source>
        <dbReference type="ARBA" id="ARBA00022737"/>
    </source>
</evidence>
<dbReference type="Pfam" id="PF00400">
    <property type="entry name" value="WD40"/>
    <property type="match status" value="14"/>
</dbReference>
<comment type="caution">
    <text evidence="5">The sequence shown here is derived from an EMBL/GenBank/DDBJ whole genome shotgun (WGS) entry which is preliminary data.</text>
</comment>
<feature type="repeat" description="WD" evidence="3">
    <location>
        <begin position="804"/>
        <end position="837"/>
    </location>
</feature>
<evidence type="ECO:0000313" key="5">
    <source>
        <dbReference type="EMBL" id="OLF13497.1"/>
    </source>
</evidence>
<evidence type="ECO:0000256" key="3">
    <source>
        <dbReference type="PROSITE-ProRule" id="PRU00221"/>
    </source>
</evidence>
<feature type="repeat" description="WD" evidence="3">
    <location>
        <begin position="669"/>
        <end position="710"/>
    </location>
</feature>
<feature type="repeat" description="WD" evidence="3">
    <location>
        <begin position="849"/>
        <end position="890"/>
    </location>
</feature>
<feature type="repeat" description="WD" evidence="3">
    <location>
        <begin position="976"/>
        <end position="1009"/>
    </location>
</feature>
<dbReference type="PANTHER" id="PTHR19848:SF8">
    <property type="entry name" value="F-BOX AND WD REPEAT DOMAIN CONTAINING 7"/>
    <property type="match status" value="1"/>
</dbReference>
<feature type="repeat" description="WD" evidence="3">
    <location>
        <begin position="932"/>
        <end position="972"/>
    </location>
</feature>
<feature type="repeat" description="WD" evidence="3">
    <location>
        <begin position="1066"/>
        <end position="1100"/>
    </location>
</feature>
<dbReference type="InterPro" id="IPR001680">
    <property type="entry name" value="WD40_rpt"/>
</dbReference>
<dbReference type="SUPFAM" id="SSF52540">
    <property type="entry name" value="P-loop containing nucleoside triphosphate hydrolases"/>
    <property type="match status" value="1"/>
</dbReference>
<dbReference type="PRINTS" id="PR00320">
    <property type="entry name" value="GPROTEINBRPT"/>
</dbReference>
<organism evidence="5 6">
    <name type="scientific">Actinophytocola xanthii</name>
    <dbReference type="NCBI Taxonomy" id="1912961"/>
    <lineage>
        <taxon>Bacteria</taxon>
        <taxon>Bacillati</taxon>
        <taxon>Actinomycetota</taxon>
        <taxon>Actinomycetes</taxon>
        <taxon>Pseudonocardiales</taxon>
        <taxon>Pseudonocardiaceae</taxon>
    </lineage>
</organism>
<name>A0A1Q8CGJ8_9PSEU</name>
<feature type="repeat" description="WD" evidence="3">
    <location>
        <begin position="1111"/>
        <end position="1145"/>
    </location>
</feature>
<feature type="repeat" description="WD" evidence="3">
    <location>
        <begin position="1156"/>
        <end position="1197"/>
    </location>
</feature>
<feature type="repeat" description="WD" evidence="3">
    <location>
        <begin position="894"/>
        <end position="927"/>
    </location>
</feature>
<dbReference type="Proteomes" id="UP000185596">
    <property type="component" value="Unassembled WGS sequence"/>
</dbReference>
<dbReference type="EMBL" id="MSIE01000055">
    <property type="protein sequence ID" value="OLF13497.1"/>
    <property type="molecule type" value="Genomic_DNA"/>
</dbReference>
<gene>
    <name evidence="5" type="ORF">BU204_27115</name>
</gene>
<evidence type="ECO:0000313" key="6">
    <source>
        <dbReference type="Proteomes" id="UP000185596"/>
    </source>
</evidence>
<feature type="repeat" description="WD" evidence="3">
    <location>
        <begin position="624"/>
        <end position="665"/>
    </location>
</feature>
<accession>A0A1Q8CGJ8</accession>
<dbReference type="Pfam" id="PF20703">
    <property type="entry name" value="nSTAND1"/>
    <property type="match status" value="1"/>
</dbReference>
<dbReference type="InterPro" id="IPR019775">
    <property type="entry name" value="WD40_repeat_CS"/>
</dbReference>
<dbReference type="PANTHER" id="PTHR19848">
    <property type="entry name" value="WD40 REPEAT PROTEIN"/>
    <property type="match status" value="1"/>
</dbReference>
<dbReference type="InterPro" id="IPR027417">
    <property type="entry name" value="P-loop_NTPase"/>
</dbReference>
<keyword evidence="1 3" id="KW-0853">WD repeat</keyword>
<dbReference type="SUPFAM" id="SSF50978">
    <property type="entry name" value="WD40 repeat-like"/>
    <property type="match status" value="2"/>
</dbReference>
<dbReference type="InterPro" id="IPR015943">
    <property type="entry name" value="WD40/YVTN_repeat-like_dom_sf"/>
</dbReference>
<evidence type="ECO:0000256" key="1">
    <source>
        <dbReference type="ARBA" id="ARBA00022574"/>
    </source>
</evidence>
<feature type="repeat" description="WD" evidence="3">
    <location>
        <begin position="714"/>
        <end position="755"/>
    </location>
</feature>
<dbReference type="SMART" id="SM00320">
    <property type="entry name" value="WD40"/>
    <property type="match status" value="14"/>
</dbReference>
<evidence type="ECO:0000259" key="4">
    <source>
        <dbReference type="Pfam" id="PF20703"/>
    </source>
</evidence>
<dbReference type="PROSITE" id="PS50082">
    <property type="entry name" value="WD_REPEATS_2"/>
    <property type="match status" value="14"/>
</dbReference>
<protein>
    <recommendedName>
        <fullName evidence="4">Novel STAND NTPase 1 domain-containing protein</fullName>
    </recommendedName>
</protein>
<dbReference type="InterPro" id="IPR020472">
    <property type="entry name" value="WD40_PAC1"/>
</dbReference>
<feature type="repeat" description="WD" evidence="3">
    <location>
        <begin position="1021"/>
        <end position="1062"/>
    </location>
</feature>
<feature type="domain" description="Novel STAND NTPase 1" evidence="4">
    <location>
        <begin position="106"/>
        <end position="483"/>
    </location>
</feature>
<dbReference type="CDD" id="cd00200">
    <property type="entry name" value="WD40"/>
    <property type="match status" value="2"/>
</dbReference>
<keyword evidence="2" id="KW-0677">Repeat</keyword>
<dbReference type="PROSITE" id="PS00678">
    <property type="entry name" value="WD_REPEATS_1"/>
    <property type="match status" value="10"/>
</dbReference>
<feature type="repeat" description="WD" evidence="3">
    <location>
        <begin position="1201"/>
        <end position="1242"/>
    </location>
</feature>
<reference evidence="5 6" key="1">
    <citation type="submission" date="2016-12" db="EMBL/GenBank/DDBJ databases">
        <title>The draft genome sequence of Actinophytocola sp. 11-183.</title>
        <authorList>
            <person name="Wang W."/>
            <person name="Yuan L."/>
        </authorList>
    </citation>
    <scope>NUCLEOTIDE SEQUENCE [LARGE SCALE GENOMIC DNA]</scope>
    <source>
        <strain evidence="5 6">11-183</strain>
    </source>
</reference>
<dbReference type="InterPro" id="IPR049052">
    <property type="entry name" value="nSTAND1"/>
</dbReference>
<keyword evidence="6" id="KW-1185">Reference proteome</keyword>
<dbReference type="Gene3D" id="2.130.10.10">
    <property type="entry name" value="YVTN repeat-like/Quinoprotein amine dehydrogenase"/>
    <property type="match status" value="5"/>
</dbReference>
<dbReference type="STRING" id="1912961.BU204_27115"/>
<dbReference type="CDD" id="cd00093">
    <property type="entry name" value="HTH_XRE"/>
    <property type="match status" value="1"/>
</dbReference>
<dbReference type="Pfam" id="PF13560">
    <property type="entry name" value="HTH_31"/>
    <property type="match status" value="1"/>
</dbReference>
<dbReference type="InterPro" id="IPR036322">
    <property type="entry name" value="WD40_repeat_dom_sf"/>
</dbReference>
<dbReference type="InterPro" id="IPR001387">
    <property type="entry name" value="Cro/C1-type_HTH"/>
</dbReference>
<dbReference type="AlphaFoldDB" id="A0A1Q8CGJ8"/>
<feature type="repeat" description="WD" evidence="3">
    <location>
        <begin position="759"/>
        <end position="792"/>
    </location>
</feature>